<keyword evidence="3" id="KW-1185">Reference proteome</keyword>
<gene>
    <name evidence="2" type="ORF">CIB84_002080</name>
</gene>
<dbReference type="Proteomes" id="UP000237246">
    <property type="component" value="Unassembled WGS sequence"/>
</dbReference>
<dbReference type="OrthoDB" id="9205390at2759"/>
<name>A0A2P4TCW7_BAMTH</name>
<evidence type="ECO:0000256" key="1">
    <source>
        <dbReference type="SAM" id="MobiDB-lite"/>
    </source>
</evidence>
<evidence type="ECO:0000313" key="2">
    <source>
        <dbReference type="EMBL" id="POI34168.1"/>
    </source>
</evidence>
<dbReference type="EMBL" id="PPHD01002256">
    <property type="protein sequence ID" value="POI34168.1"/>
    <property type="molecule type" value="Genomic_DNA"/>
</dbReference>
<protein>
    <submittedName>
        <fullName evidence="2">Uncharacterized protein</fullName>
    </submittedName>
</protein>
<reference evidence="2 3" key="1">
    <citation type="submission" date="2018-01" db="EMBL/GenBank/DDBJ databases">
        <title>Comparison of the Chinese Bamboo Partridge and Red Junglefowl genome sequences highlights the importance of demography in genome evolution.</title>
        <authorList>
            <person name="Tiley G.P."/>
            <person name="Kimball R.T."/>
            <person name="Braun E.L."/>
            <person name="Burleigh J.G."/>
        </authorList>
    </citation>
    <scope>NUCLEOTIDE SEQUENCE [LARGE SCALE GENOMIC DNA]</scope>
    <source>
        <strain evidence="2">RTK389</strain>
        <tissue evidence="2">Blood</tissue>
    </source>
</reference>
<sequence>MWASSLSPPQKNLHNLGEGLNIQQVMMEEHRRQLKRAEGQQFPEEAASDPNSTCWLFAAARRNGSSTDSNNVPISDSTPTPRLVEVKSVMRSESSLWQTQQSLNVCRVAISDYDTKIYAGAVLLLSEAKPTTMTAPAPLRAASSLSPLAQRARSHPPRTIQYILLDSCRNVPASHILAGTDSHKAHRRPASCHPVNHIPSTAVGCCPLLPSYLPLFLTFPILPSKPAQGSGHCLDARKRLPVFLKLCEEDVATTSPRDARLQISSHEQKVQPSAKAPREGKRGKRMKKTAGYTPSDKA</sequence>
<evidence type="ECO:0000313" key="3">
    <source>
        <dbReference type="Proteomes" id="UP000237246"/>
    </source>
</evidence>
<feature type="region of interest" description="Disordered" evidence="1">
    <location>
        <begin position="257"/>
        <end position="298"/>
    </location>
</feature>
<organism evidence="2 3">
    <name type="scientific">Bambusicola thoracicus</name>
    <name type="common">Chinese bamboo-partridge</name>
    <name type="synonym">Perdix thoracica</name>
    <dbReference type="NCBI Taxonomy" id="9083"/>
    <lineage>
        <taxon>Eukaryota</taxon>
        <taxon>Metazoa</taxon>
        <taxon>Chordata</taxon>
        <taxon>Craniata</taxon>
        <taxon>Vertebrata</taxon>
        <taxon>Euteleostomi</taxon>
        <taxon>Archelosauria</taxon>
        <taxon>Archosauria</taxon>
        <taxon>Dinosauria</taxon>
        <taxon>Saurischia</taxon>
        <taxon>Theropoda</taxon>
        <taxon>Coelurosauria</taxon>
        <taxon>Aves</taxon>
        <taxon>Neognathae</taxon>
        <taxon>Galloanserae</taxon>
        <taxon>Galliformes</taxon>
        <taxon>Phasianidae</taxon>
        <taxon>Perdicinae</taxon>
        <taxon>Bambusicola</taxon>
    </lineage>
</organism>
<accession>A0A2P4TCW7</accession>
<comment type="caution">
    <text evidence="2">The sequence shown here is derived from an EMBL/GenBank/DDBJ whole genome shotgun (WGS) entry which is preliminary data.</text>
</comment>
<dbReference type="AlphaFoldDB" id="A0A2P4TCW7"/>
<proteinExistence type="predicted"/>